<dbReference type="eggNOG" id="COG0428">
    <property type="taxonomic scope" value="Bacteria"/>
</dbReference>
<dbReference type="AlphaFoldDB" id="A0A023C1B9"/>
<feature type="transmembrane region" description="Helical" evidence="1">
    <location>
        <begin position="181"/>
        <end position="200"/>
    </location>
</feature>
<dbReference type="GO" id="GO:0016020">
    <property type="term" value="C:membrane"/>
    <property type="evidence" value="ECO:0007669"/>
    <property type="project" value="TreeGrafter"/>
</dbReference>
<feature type="transmembrane region" description="Helical" evidence="1">
    <location>
        <begin position="149"/>
        <end position="169"/>
    </location>
</feature>
<dbReference type="EMBL" id="AQRA01000001">
    <property type="protein sequence ID" value="EZH76060.1"/>
    <property type="molecule type" value="Genomic_DNA"/>
</dbReference>
<name>A0A023C1B9_9FLAO</name>
<comment type="caution">
    <text evidence="2">The sequence shown here is derived from an EMBL/GenBank/DDBJ whole genome shotgun (WGS) entry which is preliminary data.</text>
</comment>
<evidence type="ECO:0000313" key="3">
    <source>
        <dbReference type="Proteomes" id="UP000023541"/>
    </source>
</evidence>
<reference evidence="2 3" key="1">
    <citation type="submission" date="2014-04" db="EMBL/GenBank/DDBJ databases">
        <title>Aquimarina sp. 22II-S11-z7 Genome Sequencing.</title>
        <authorList>
            <person name="Lai Q."/>
        </authorList>
    </citation>
    <scope>NUCLEOTIDE SEQUENCE [LARGE SCALE GENOMIC DNA]</scope>
    <source>
        <strain evidence="2 3">22II-S11-z7</strain>
    </source>
</reference>
<keyword evidence="1" id="KW-0812">Transmembrane</keyword>
<dbReference type="Proteomes" id="UP000023541">
    <property type="component" value="Unassembled WGS sequence"/>
</dbReference>
<dbReference type="STRING" id="1317122.ATO12_04520"/>
<keyword evidence="3" id="KW-1185">Reference proteome</keyword>
<dbReference type="PANTHER" id="PTHR11040:SF44">
    <property type="entry name" value="PROTEIN ZNTC-RELATED"/>
    <property type="match status" value="1"/>
</dbReference>
<feature type="transmembrane region" description="Helical" evidence="1">
    <location>
        <begin position="6"/>
        <end position="24"/>
    </location>
</feature>
<feature type="transmembrane region" description="Helical" evidence="1">
    <location>
        <begin position="122"/>
        <end position="142"/>
    </location>
</feature>
<feature type="transmembrane region" description="Helical" evidence="1">
    <location>
        <begin position="31"/>
        <end position="50"/>
    </location>
</feature>
<organism evidence="2 3">
    <name type="scientific">Aquimarina atlantica</name>
    <dbReference type="NCBI Taxonomy" id="1317122"/>
    <lineage>
        <taxon>Bacteria</taxon>
        <taxon>Pseudomonadati</taxon>
        <taxon>Bacteroidota</taxon>
        <taxon>Flavobacteriia</taxon>
        <taxon>Flavobacteriales</taxon>
        <taxon>Flavobacteriaceae</taxon>
        <taxon>Aquimarina</taxon>
    </lineage>
</organism>
<dbReference type="GO" id="GO:0005385">
    <property type="term" value="F:zinc ion transmembrane transporter activity"/>
    <property type="evidence" value="ECO:0007669"/>
    <property type="project" value="TreeGrafter"/>
</dbReference>
<dbReference type="RefSeq" id="WP_034239031.1">
    <property type="nucleotide sequence ID" value="NZ_AQRA01000001.1"/>
</dbReference>
<protein>
    <submittedName>
        <fullName evidence="2">ZIP family metal transporter</fullName>
    </submittedName>
</protein>
<keyword evidence="1" id="KW-1133">Transmembrane helix</keyword>
<dbReference type="PANTHER" id="PTHR11040">
    <property type="entry name" value="ZINC/IRON TRANSPORTER"/>
    <property type="match status" value="1"/>
</dbReference>
<sequence>MYNYILSITAVFIGALLVFIFKTSNQKSLKLLLAFSGAFLLAITIFDLLPEVFEDNLFAKRTGVWIMIGILLQKVLEYFSKGAEHGHIHLHEETRRIPKLLFISLGLHAILEGFPIHHTEGILLGIIIHKIPIAMILTTFLLNTQIKKSVIIISLTLFALMTPLGTFISENFTMIQNYYKEITALVIGIFLHVSTTILFESNEGHKFNITKLMVILIATVTAYII</sequence>
<proteinExistence type="predicted"/>
<feature type="transmembrane region" description="Helical" evidence="1">
    <location>
        <begin position="207"/>
        <end position="224"/>
    </location>
</feature>
<evidence type="ECO:0000256" key="1">
    <source>
        <dbReference type="SAM" id="Phobius"/>
    </source>
</evidence>
<evidence type="ECO:0000313" key="2">
    <source>
        <dbReference type="EMBL" id="EZH76060.1"/>
    </source>
</evidence>
<accession>A0A023C1B9</accession>
<keyword evidence="1" id="KW-0472">Membrane</keyword>
<gene>
    <name evidence="2" type="ORF">ATO12_04520</name>
</gene>